<dbReference type="KEGG" id="chg:AXF12_05695"/>
<keyword evidence="3" id="KW-0285">Flavoprotein</keyword>
<dbReference type="PIRSF" id="PIRSF000089">
    <property type="entry name" value="Electra_flavoP_a"/>
    <property type="match status" value="1"/>
</dbReference>
<dbReference type="InterPro" id="IPR014730">
    <property type="entry name" value="ETF_a/b_N"/>
</dbReference>
<dbReference type="RefSeq" id="WP_066429099.1">
    <property type="nucleotide sequence ID" value="NZ_CP014227.1"/>
</dbReference>
<feature type="binding site" evidence="3">
    <location>
        <position position="206"/>
    </location>
    <ligand>
        <name>FAD</name>
        <dbReference type="ChEBI" id="CHEBI:57692"/>
    </ligand>
</feature>
<gene>
    <name evidence="6" type="primary">etfA</name>
    <name evidence="5" type="ORF">AXF12_05695</name>
    <name evidence="6" type="ORF">SAMEA44541418_00581</name>
</gene>
<keyword evidence="3" id="KW-0274">FAD</keyword>
<feature type="domain" description="Electron transfer flavoprotein alpha/beta-subunit N-terminal" evidence="4">
    <location>
        <begin position="3"/>
        <end position="188"/>
    </location>
</feature>
<dbReference type="GO" id="GO:0033539">
    <property type="term" value="P:fatty acid beta-oxidation using acyl-CoA dehydrogenase"/>
    <property type="evidence" value="ECO:0007669"/>
    <property type="project" value="TreeGrafter"/>
</dbReference>
<evidence type="ECO:0000313" key="8">
    <source>
        <dbReference type="Proteomes" id="UP000215539"/>
    </source>
</evidence>
<feature type="binding site" evidence="3">
    <location>
        <begin position="262"/>
        <end position="269"/>
    </location>
    <ligand>
        <name>FAD</name>
        <dbReference type="ChEBI" id="CHEBI:57692"/>
    </ligand>
</feature>
<evidence type="ECO:0000256" key="2">
    <source>
        <dbReference type="ARBA" id="ARBA00022982"/>
    </source>
</evidence>
<name>A0AAX2GXD8_9FLAO</name>
<keyword evidence="2" id="KW-0813">Transport</keyword>
<dbReference type="AlphaFoldDB" id="A0AAX2GXD8"/>
<evidence type="ECO:0000256" key="3">
    <source>
        <dbReference type="PIRSR" id="PIRSR000089-1"/>
    </source>
</evidence>
<dbReference type="InterPro" id="IPR014731">
    <property type="entry name" value="ETF_asu_C"/>
</dbReference>
<dbReference type="EMBL" id="CP014227">
    <property type="protein sequence ID" value="AMD85054.1"/>
    <property type="molecule type" value="Genomic_DNA"/>
</dbReference>
<evidence type="ECO:0000313" key="5">
    <source>
        <dbReference type="EMBL" id="AMD85054.1"/>
    </source>
</evidence>
<keyword evidence="7" id="KW-1185">Reference proteome</keyword>
<organism evidence="6 8">
    <name type="scientific">Capnocytophaga haemolytica</name>
    <dbReference type="NCBI Taxonomy" id="45243"/>
    <lineage>
        <taxon>Bacteria</taxon>
        <taxon>Pseudomonadati</taxon>
        <taxon>Bacteroidota</taxon>
        <taxon>Flavobacteriia</taxon>
        <taxon>Flavobacteriales</taxon>
        <taxon>Flavobacteriaceae</taxon>
        <taxon>Capnocytophaga</taxon>
    </lineage>
</organism>
<dbReference type="Gene3D" id="3.40.50.620">
    <property type="entry name" value="HUPs"/>
    <property type="match status" value="1"/>
</dbReference>
<dbReference type="InterPro" id="IPR014729">
    <property type="entry name" value="Rossmann-like_a/b/a_fold"/>
</dbReference>
<dbReference type="PANTHER" id="PTHR43153">
    <property type="entry name" value="ELECTRON TRANSFER FLAVOPROTEIN ALPHA"/>
    <property type="match status" value="1"/>
</dbReference>
<reference evidence="5 7" key="1">
    <citation type="submission" date="2016-02" db="EMBL/GenBank/DDBJ databases">
        <authorList>
            <person name="Holder M.E."/>
            <person name="Ajami N.J."/>
            <person name="Petrosino J.F."/>
        </authorList>
    </citation>
    <scope>NUCLEOTIDE SEQUENCE [LARGE SCALE GENOMIC DNA]</scope>
    <source>
        <strain evidence="5 7">CCUG 32990</strain>
    </source>
</reference>
<dbReference type="PANTHER" id="PTHR43153:SF1">
    <property type="entry name" value="ELECTRON TRANSFER FLAVOPROTEIN SUBUNIT ALPHA, MITOCHONDRIAL"/>
    <property type="match status" value="1"/>
</dbReference>
<comment type="similarity">
    <text evidence="1">Belongs to the ETF alpha-subunit/FixB family.</text>
</comment>
<feature type="binding site" evidence="3">
    <location>
        <position position="283"/>
    </location>
    <ligand>
        <name>FAD</name>
        <dbReference type="ChEBI" id="CHEBI:57692"/>
    </ligand>
</feature>
<evidence type="ECO:0000313" key="6">
    <source>
        <dbReference type="EMBL" id="SNV05376.1"/>
    </source>
</evidence>
<dbReference type="GO" id="GO:0009055">
    <property type="term" value="F:electron transfer activity"/>
    <property type="evidence" value="ECO:0007669"/>
    <property type="project" value="InterPro"/>
</dbReference>
<dbReference type="InterPro" id="IPR029035">
    <property type="entry name" value="DHS-like_NAD/FAD-binding_dom"/>
</dbReference>
<proteinExistence type="inferred from homology"/>
<evidence type="ECO:0000313" key="7">
    <source>
        <dbReference type="Proteomes" id="UP000065822"/>
    </source>
</evidence>
<dbReference type="Gene3D" id="3.40.50.1220">
    <property type="entry name" value="TPP-binding domain"/>
    <property type="match status" value="1"/>
</dbReference>
<keyword evidence="2" id="KW-0249">Electron transport</keyword>
<comment type="cofactor">
    <cofactor evidence="3">
        <name>FAD</name>
        <dbReference type="ChEBI" id="CHEBI:57692"/>
    </cofactor>
    <text evidence="3">Binds 1 FAD per dimer.</text>
</comment>
<dbReference type="EMBL" id="LT906449">
    <property type="protein sequence ID" value="SNV05376.1"/>
    <property type="molecule type" value="Genomic_DNA"/>
</dbReference>
<dbReference type="GO" id="GO:0050660">
    <property type="term" value="F:flavin adenine dinucleotide binding"/>
    <property type="evidence" value="ECO:0007669"/>
    <property type="project" value="InterPro"/>
</dbReference>
<sequence length="319" mass="33180">MSVLIYVDSENGKIKKAATEVASYGRKVANSLGTQLVALAVNVEDVAPLSAYGVDKVLQLNAPQLTQAAARPVVAALAQATAQEGSTVLLFSSGVNARTLAPMIAARLGAGYVSGVSSLPETTPDFSVKRSVFSGKGIAIERINTPVKILSLAHNAFPIETSPTTAMTVEVFAPTLPEAEYTVTNVERHSGKVALDDAEIIVSGGRGLKGAEHWGMIEALADVLGAATACSKPVADMGWRPHSEHVGQTGKPVAPNLYIAIGISGAIQHLAGVNASKVKLVINSDPEAPFFKSADYGVVGDAFEIVPKLTQLLKDRGSE</sequence>
<evidence type="ECO:0000256" key="1">
    <source>
        <dbReference type="ARBA" id="ARBA00005817"/>
    </source>
</evidence>
<dbReference type="Pfam" id="PF01012">
    <property type="entry name" value="ETF"/>
    <property type="match status" value="1"/>
</dbReference>
<dbReference type="SUPFAM" id="SSF52467">
    <property type="entry name" value="DHS-like NAD/FAD-binding domain"/>
    <property type="match status" value="1"/>
</dbReference>
<dbReference type="Proteomes" id="UP000215539">
    <property type="component" value="Chromosome 1"/>
</dbReference>
<dbReference type="Pfam" id="PF00766">
    <property type="entry name" value="ETF_alpha"/>
    <property type="match status" value="1"/>
</dbReference>
<dbReference type="SUPFAM" id="SSF52402">
    <property type="entry name" value="Adenine nucleotide alpha hydrolases-like"/>
    <property type="match status" value="1"/>
</dbReference>
<evidence type="ECO:0000259" key="4">
    <source>
        <dbReference type="SMART" id="SM00893"/>
    </source>
</evidence>
<accession>A0AAX2GXD8</accession>
<dbReference type="SMART" id="SM00893">
    <property type="entry name" value="ETF"/>
    <property type="match status" value="1"/>
</dbReference>
<dbReference type="Proteomes" id="UP000065822">
    <property type="component" value="Chromosome"/>
</dbReference>
<reference evidence="6 8" key="2">
    <citation type="submission" date="2017-06" db="EMBL/GenBank/DDBJ databases">
        <authorList>
            <consortium name="Pathogen Informatics"/>
        </authorList>
    </citation>
    <scope>NUCLEOTIDE SEQUENCE [LARGE SCALE GENOMIC DNA]</scope>
    <source>
        <strain evidence="6 8">NCTC12947</strain>
    </source>
</reference>
<dbReference type="InterPro" id="IPR001308">
    <property type="entry name" value="ETF_a/FixB"/>
</dbReference>
<protein>
    <submittedName>
        <fullName evidence="6">Electron transfer flavoprotein large subunit</fullName>
    </submittedName>
    <submittedName>
        <fullName evidence="5">Electron transfer flavoprotein subunit alpha</fullName>
    </submittedName>
</protein>